<dbReference type="Proteomes" id="UP000053958">
    <property type="component" value="Unassembled WGS sequence"/>
</dbReference>
<feature type="region of interest" description="Disordered" evidence="3">
    <location>
        <begin position="1"/>
        <end position="48"/>
    </location>
</feature>
<dbReference type="OrthoDB" id="784962at2759"/>
<feature type="domain" description="Bromo" evidence="4">
    <location>
        <begin position="506"/>
        <end position="578"/>
    </location>
</feature>
<feature type="compositionally biased region" description="Polar residues" evidence="3">
    <location>
        <begin position="207"/>
        <end position="224"/>
    </location>
</feature>
<feature type="compositionally biased region" description="Polar residues" evidence="3">
    <location>
        <begin position="92"/>
        <end position="127"/>
    </location>
</feature>
<feature type="compositionally biased region" description="Polar residues" evidence="3">
    <location>
        <begin position="137"/>
        <end position="155"/>
    </location>
</feature>
<name>A0A0F4YMF3_RASE3</name>
<feature type="compositionally biased region" description="Acidic residues" evidence="3">
    <location>
        <begin position="613"/>
        <end position="629"/>
    </location>
</feature>
<dbReference type="PANTHER" id="PTHR22880">
    <property type="entry name" value="FALZ-RELATED BROMODOMAIN-CONTAINING PROTEINS"/>
    <property type="match status" value="1"/>
</dbReference>
<accession>A0A0F4YMF3</accession>
<sequence length="844" mass="92004">MATPPPEGASVLKEEKPHTTPVLTDVSVDSAVNRSPDSLPNGKADLQEKQVNATVNDAAVSVKELSPAVNGHSASQTPLPNGATVKDEALASDSSSKSPATGAQPSLGEVSSAQPVSRTTDATSETPAVSVDPGVNNPPTNSPDSKSAEPSNNLAASDDAMTENGPALQAAPSAESTSADVIMQDSEQNPQQDASTTLPHHPSSTTKPDSSSETLTSKEATESVSRPADQAMTDAQPSPVKVQRERDVDPGEEPAAKRTKTNGDAPEASTFKVPDAPTTTNPPAEPSAEGSSITKVQHKFLTKCITSLKRMHDARFFREPVDPVKMNIPTYPSIITRPMDLSTIEKKLKGGQYETVDALVDDFNLMVQNAVTFNGPEHLVSQEGLRLKATFEKQMANLPKPDEVEEKKPKKGAAAKAPAARRESRSTGGQTAQRQNATSPQSTTFALGPEGLPLIRRDSTNADGRPKRSIHPPKRDLPYASKPKKKKYQWELKFCQEVLDELHKPKYYNIAAPFYYPVDPVALNIPTYHNIIKKPMDLSTVQTKLKTGQYENAKEMEVDMRQIFKNCFKFNIPGDPTYMAGKKLEEVFEAKWAQKARWLEMHDPNAGHHSASSDEESEDEAEDSDDDADQEKLQMLQRQIAEMSKQVEAITAKKKKTPPASKKSGKSKTGKKDSKKGLSKKDKKVSKSGKPEKQHWVTYQEKQIISNGISSLPDKKMQEALKIIQNNVPSLKGIQETEIELDIDELPNEVLVMLLKFVKKNAPHVLEEEEQPAPPPVPSAVSSKPKKNKPMSKYEQEAQINMLEGSLSRFQGAAARSPDPVPSVENNVESSDDSDDDSEESEEE</sequence>
<proteinExistence type="predicted"/>
<dbReference type="InterPro" id="IPR038336">
    <property type="entry name" value="NET_sf"/>
</dbReference>
<feature type="region of interest" description="Disordered" evidence="3">
    <location>
        <begin position="603"/>
        <end position="630"/>
    </location>
</feature>
<dbReference type="GO" id="GO:0000785">
    <property type="term" value="C:chromatin"/>
    <property type="evidence" value="ECO:0007669"/>
    <property type="project" value="TreeGrafter"/>
</dbReference>
<keyword evidence="1 2" id="KW-0103">Bromodomain</keyword>
<reference evidence="6 7" key="1">
    <citation type="submission" date="2015-04" db="EMBL/GenBank/DDBJ databases">
        <authorList>
            <person name="Heijne W.H."/>
            <person name="Fedorova N.D."/>
            <person name="Nierman W.C."/>
            <person name="Vollebregt A.W."/>
            <person name="Zhao Z."/>
            <person name="Wu L."/>
            <person name="Kumar M."/>
            <person name="Stam H."/>
            <person name="van den Berg M.A."/>
            <person name="Pel H.J."/>
        </authorList>
    </citation>
    <scope>NUCLEOTIDE SEQUENCE [LARGE SCALE GENOMIC DNA]</scope>
    <source>
        <strain evidence="6 7">CBS 393.64</strain>
    </source>
</reference>
<feature type="region of interest" description="Disordered" evidence="3">
    <location>
        <begin position="648"/>
        <end position="699"/>
    </location>
</feature>
<feature type="compositionally biased region" description="Basic residues" evidence="3">
    <location>
        <begin position="652"/>
        <end position="669"/>
    </location>
</feature>
<comment type="caution">
    <text evidence="6">The sequence shown here is derived from an EMBL/GenBank/DDBJ whole genome shotgun (WGS) entry which is preliminary data.</text>
</comment>
<feature type="compositionally biased region" description="Acidic residues" evidence="3">
    <location>
        <begin position="830"/>
        <end position="844"/>
    </location>
</feature>
<dbReference type="Gene3D" id="1.20.920.10">
    <property type="entry name" value="Bromodomain-like"/>
    <property type="match status" value="2"/>
</dbReference>
<dbReference type="SMART" id="SM00297">
    <property type="entry name" value="BROMO"/>
    <property type="match status" value="2"/>
</dbReference>
<feature type="domain" description="NET" evidence="5">
    <location>
        <begin position="687"/>
        <end position="769"/>
    </location>
</feature>
<gene>
    <name evidence="6" type="ORF">T310_6565</name>
</gene>
<dbReference type="InterPro" id="IPR050935">
    <property type="entry name" value="Bromo_chromatin_reader"/>
</dbReference>
<dbReference type="Gene3D" id="1.20.1270.220">
    <property type="match status" value="1"/>
</dbReference>
<protein>
    <submittedName>
        <fullName evidence="6">Transcription regulator BDF1</fullName>
    </submittedName>
</protein>
<dbReference type="GO" id="GO:0005634">
    <property type="term" value="C:nucleus"/>
    <property type="evidence" value="ECO:0007669"/>
    <property type="project" value="TreeGrafter"/>
</dbReference>
<evidence type="ECO:0000256" key="2">
    <source>
        <dbReference type="PROSITE-ProRule" id="PRU00035"/>
    </source>
</evidence>
<feature type="region of interest" description="Disordered" evidence="3">
    <location>
        <begin position="64"/>
        <end position="294"/>
    </location>
</feature>
<dbReference type="InterPro" id="IPR027353">
    <property type="entry name" value="NET_dom"/>
</dbReference>
<evidence type="ECO:0000256" key="3">
    <source>
        <dbReference type="SAM" id="MobiDB-lite"/>
    </source>
</evidence>
<evidence type="ECO:0000313" key="7">
    <source>
        <dbReference type="Proteomes" id="UP000053958"/>
    </source>
</evidence>
<feature type="region of interest" description="Disordered" evidence="3">
    <location>
        <begin position="397"/>
        <end position="482"/>
    </location>
</feature>
<dbReference type="AlphaFoldDB" id="A0A0F4YMF3"/>
<dbReference type="GO" id="GO:0006338">
    <property type="term" value="P:chromatin remodeling"/>
    <property type="evidence" value="ECO:0007669"/>
    <property type="project" value="TreeGrafter"/>
</dbReference>
<dbReference type="PROSITE" id="PS51525">
    <property type="entry name" value="NET"/>
    <property type="match status" value="1"/>
</dbReference>
<feature type="compositionally biased region" description="Basic and acidic residues" evidence="3">
    <location>
        <begin position="670"/>
        <end position="680"/>
    </location>
</feature>
<dbReference type="Pfam" id="PF00439">
    <property type="entry name" value="Bromodomain"/>
    <property type="match status" value="2"/>
</dbReference>
<feature type="compositionally biased region" description="Polar residues" evidence="3">
    <location>
        <begin position="426"/>
        <end position="445"/>
    </location>
</feature>
<dbReference type="GeneID" id="25318866"/>
<dbReference type="InterPro" id="IPR001487">
    <property type="entry name" value="Bromodomain"/>
</dbReference>
<dbReference type="PROSITE" id="PS00633">
    <property type="entry name" value="BROMODOMAIN_1"/>
    <property type="match status" value="1"/>
</dbReference>
<dbReference type="InterPro" id="IPR036427">
    <property type="entry name" value="Bromodomain-like_sf"/>
</dbReference>
<evidence type="ECO:0000259" key="4">
    <source>
        <dbReference type="PROSITE" id="PS50014"/>
    </source>
</evidence>
<dbReference type="Pfam" id="PF17035">
    <property type="entry name" value="BET"/>
    <property type="match status" value="1"/>
</dbReference>
<feature type="compositionally biased region" description="Low complexity" evidence="3">
    <location>
        <begin position="195"/>
        <end position="206"/>
    </location>
</feature>
<organism evidence="6 7">
    <name type="scientific">Rasamsonia emersonii (strain ATCC 16479 / CBS 393.64 / IMI 116815)</name>
    <dbReference type="NCBI Taxonomy" id="1408163"/>
    <lineage>
        <taxon>Eukaryota</taxon>
        <taxon>Fungi</taxon>
        <taxon>Dikarya</taxon>
        <taxon>Ascomycota</taxon>
        <taxon>Pezizomycotina</taxon>
        <taxon>Eurotiomycetes</taxon>
        <taxon>Eurotiomycetidae</taxon>
        <taxon>Eurotiales</taxon>
        <taxon>Trichocomaceae</taxon>
        <taxon>Rasamsonia</taxon>
    </lineage>
</organism>
<dbReference type="RefSeq" id="XP_013326079.1">
    <property type="nucleotide sequence ID" value="XM_013470625.1"/>
</dbReference>
<dbReference type="PANTHER" id="PTHR22880:SF225">
    <property type="entry name" value="BROMODOMAIN-CONTAINING PROTEIN BET-1-RELATED"/>
    <property type="match status" value="1"/>
</dbReference>
<evidence type="ECO:0000259" key="5">
    <source>
        <dbReference type="PROSITE" id="PS51525"/>
    </source>
</evidence>
<feature type="compositionally biased region" description="Polar residues" evidence="3">
    <location>
        <begin position="174"/>
        <end position="194"/>
    </location>
</feature>
<dbReference type="STRING" id="1408163.A0A0F4YMF3"/>
<feature type="region of interest" description="Disordered" evidence="3">
    <location>
        <begin position="765"/>
        <end position="844"/>
    </location>
</feature>
<dbReference type="CDD" id="cd05500">
    <property type="entry name" value="Bromo_BDF1_2_I"/>
    <property type="match status" value="1"/>
</dbReference>
<dbReference type="EMBL" id="LASV01000346">
    <property type="protein sequence ID" value="KKA19467.1"/>
    <property type="molecule type" value="Genomic_DNA"/>
</dbReference>
<evidence type="ECO:0000256" key="1">
    <source>
        <dbReference type="ARBA" id="ARBA00023117"/>
    </source>
</evidence>
<dbReference type="GO" id="GO:0006355">
    <property type="term" value="P:regulation of DNA-templated transcription"/>
    <property type="evidence" value="ECO:0007669"/>
    <property type="project" value="TreeGrafter"/>
</dbReference>
<keyword evidence="7" id="KW-1185">Reference proteome</keyword>
<dbReference type="PRINTS" id="PR00503">
    <property type="entry name" value="BROMODOMAIN"/>
</dbReference>
<dbReference type="CDD" id="cd05499">
    <property type="entry name" value="Bromo_BDF1_2_II"/>
    <property type="match status" value="1"/>
</dbReference>
<dbReference type="SUPFAM" id="SSF47370">
    <property type="entry name" value="Bromodomain"/>
    <property type="match status" value="2"/>
</dbReference>
<feature type="domain" description="Bromo" evidence="4">
    <location>
        <begin position="309"/>
        <end position="381"/>
    </location>
</feature>
<dbReference type="PROSITE" id="PS50014">
    <property type="entry name" value="BROMODOMAIN_2"/>
    <property type="match status" value="2"/>
</dbReference>
<feature type="compositionally biased region" description="Basic and acidic residues" evidence="3">
    <location>
        <begin position="455"/>
        <end position="466"/>
    </location>
</feature>
<dbReference type="InterPro" id="IPR018359">
    <property type="entry name" value="Bromodomain_CS"/>
</dbReference>
<evidence type="ECO:0000313" key="6">
    <source>
        <dbReference type="EMBL" id="KKA19467.1"/>
    </source>
</evidence>